<protein>
    <submittedName>
        <fullName evidence="1">Uncharacterized protein</fullName>
    </submittedName>
</protein>
<organism evidence="1 2">
    <name type="scientific">Sphingomonas lacunae</name>
    <dbReference type="NCBI Taxonomy" id="2698828"/>
    <lineage>
        <taxon>Bacteria</taxon>
        <taxon>Pseudomonadati</taxon>
        <taxon>Pseudomonadota</taxon>
        <taxon>Alphaproteobacteria</taxon>
        <taxon>Sphingomonadales</taxon>
        <taxon>Sphingomonadaceae</taxon>
        <taxon>Sphingomonas</taxon>
    </lineage>
</organism>
<evidence type="ECO:0000313" key="2">
    <source>
        <dbReference type="Proteomes" id="UP000503018"/>
    </source>
</evidence>
<dbReference type="EMBL" id="CP053015">
    <property type="protein sequence ID" value="QJQ31522.1"/>
    <property type="molecule type" value="Genomic_DNA"/>
</dbReference>
<dbReference type="RefSeq" id="WP_169943742.1">
    <property type="nucleotide sequence ID" value="NZ_CP053015.1"/>
</dbReference>
<reference evidence="1 2" key="1">
    <citation type="submission" date="2020-01" db="EMBL/GenBank/DDBJ databases">
        <title>Sphingomonas sp. strain CSW-10.</title>
        <authorList>
            <person name="Chen W.-M."/>
        </authorList>
    </citation>
    <scope>NUCLEOTIDE SEQUENCE [LARGE SCALE GENOMIC DNA]</scope>
    <source>
        <strain evidence="1 2">CSW-10</strain>
    </source>
</reference>
<dbReference type="KEGG" id="slan:GV829_02875"/>
<accession>A0A6M4AT78</accession>
<keyword evidence="2" id="KW-1185">Reference proteome</keyword>
<sequence>MIRRSPPLILLSVVLLLWTGSRLTIAFAGSLFQRPVAPLPGGAAPFVHYPDAFAKIHDQPAHQLVSTDPLAAPGLLAPVTTVRLAVRPIRHDPRHRVSMPSSPLALPPMPAERQPILGPATYQPTPAPRRSQLRSLMLAFHSRTALASGAPAVAADGRLAMMGNGLLPRLRDRSASVVNRWSGGAWLALRHGSYGSRLPSLGSVAMLGGSQGGARLARTIDRGQGGDIYVRLTTTGQSMDGAEGAVGLSWQPAPAIPVRLAVERRHGIMGGESRSAFAAMASGGVSDLPLPDGWRLDGYGAAGVVGVRRRDAFGEGSVRITRPLAALANIRLSAGAGVWGAAQPGVSRLDGGPGLDVRLGQAAPRLSIDWRQRLAGQAAPGSGVAVTLATDF</sequence>
<proteinExistence type="predicted"/>
<name>A0A6M4AT78_9SPHN</name>
<dbReference type="Proteomes" id="UP000503018">
    <property type="component" value="Chromosome"/>
</dbReference>
<gene>
    <name evidence="1" type="ORF">GV829_02875</name>
</gene>
<dbReference type="AlphaFoldDB" id="A0A6M4AT78"/>
<evidence type="ECO:0000313" key="1">
    <source>
        <dbReference type="EMBL" id="QJQ31522.1"/>
    </source>
</evidence>